<evidence type="ECO:0000256" key="9">
    <source>
        <dbReference type="SAM" id="Phobius"/>
    </source>
</evidence>
<dbReference type="PANTHER" id="PTHR48022">
    <property type="entry name" value="PLASTIDIC GLUCOSE TRANSPORTER 4"/>
    <property type="match status" value="1"/>
</dbReference>
<dbReference type="EMBL" id="NBSH01000006">
    <property type="protein sequence ID" value="ORX37012.1"/>
    <property type="molecule type" value="Genomic_DNA"/>
</dbReference>
<dbReference type="Pfam" id="PF00083">
    <property type="entry name" value="Sugar_tr"/>
    <property type="match status" value="1"/>
</dbReference>
<feature type="transmembrane region" description="Helical" evidence="9">
    <location>
        <begin position="191"/>
        <end position="215"/>
    </location>
</feature>
<organism evidence="11 12">
    <name type="scientific">Kockovaella imperatae</name>
    <dbReference type="NCBI Taxonomy" id="4999"/>
    <lineage>
        <taxon>Eukaryota</taxon>
        <taxon>Fungi</taxon>
        <taxon>Dikarya</taxon>
        <taxon>Basidiomycota</taxon>
        <taxon>Agaricomycotina</taxon>
        <taxon>Tremellomycetes</taxon>
        <taxon>Tremellales</taxon>
        <taxon>Cuniculitremaceae</taxon>
        <taxon>Kockovaella</taxon>
    </lineage>
</organism>
<feature type="transmembrane region" description="Helical" evidence="9">
    <location>
        <begin position="161"/>
        <end position="179"/>
    </location>
</feature>
<feature type="transmembrane region" description="Helical" evidence="9">
    <location>
        <begin position="444"/>
        <end position="467"/>
    </location>
</feature>
<dbReference type="FunFam" id="1.20.1250.20:FF:000078">
    <property type="entry name" value="MFS maltose transporter, putative"/>
    <property type="match status" value="1"/>
</dbReference>
<keyword evidence="12" id="KW-1185">Reference proteome</keyword>
<evidence type="ECO:0000256" key="4">
    <source>
        <dbReference type="ARBA" id="ARBA00022692"/>
    </source>
</evidence>
<name>A0A1Y1UG69_9TREE</name>
<accession>A0A1Y1UG69</accession>
<dbReference type="InterPro" id="IPR050360">
    <property type="entry name" value="MFS_Sugar_Transporters"/>
</dbReference>
<dbReference type="InterPro" id="IPR005829">
    <property type="entry name" value="Sugar_transporter_CS"/>
</dbReference>
<feature type="transmembrane region" description="Helical" evidence="9">
    <location>
        <begin position="135"/>
        <end position="155"/>
    </location>
</feature>
<feature type="transmembrane region" description="Helical" evidence="9">
    <location>
        <begin position="479"/>
        <end position="497"/>
    </location>
</feature>
<dbReference type="SUPFAM" id="SSF103473">
    <property type="entry name" value="MFS general substrate transporter"/>
    <property type="match status" value="1"/>
</dbReference>
<comment type="subcellular location">
    <subcellularLocation>
        <location evidence="1">Membrane</location>
        <topology evidence="1">Multi-pass membrane protein</topology>
    </subcellularLocation>
</comment>
<sequence>METIEGKDVEISHREVLTTNHEPKTDQLIDEALGGNAIEHDLSTLEALRIYKRGVALVALITLTIIMRGYDASVAPTFFALPAFQNRFGHPVPGHGNQVAARWQSALGVSTTVGQVFGSFVATYPMEWYGRRKTLAVYLLLTSAVIPMQVFAPSIQVLTAGEYIGGFFLGAYQVLIPTYSSELLPIILRPYLAGLINTAYNAGGLLMAGISYSFSHWNSEWAYKIPFALQWVWPVIILPIVYLTPESPWWLVRNGKLEEARVALSKLGDENDPRINFDRTVAMMQKTDLFEQKVETGGSLLDCFKGPSRYRTEILIMIFFCQDFAVSPVSAAYFYEQLNIDVTKSFRLNIGGTSIGLFCAIAAAFFLRYFGRRSVYTSGIGVLCVIQMTVGFLQLPPSYNQNGNFATAQIVLLFIASAVYNLTIGPLCYSILTEVPSIRLRSKSVAISIATDAVCGIVTNFVTPYLINPGEANARGKVDFLWGGISFFSFWWCFFRLPETKHRTVEEIDYLFENRVPARRFKGYVIDEEQLRHNLEENHDSRA</sequence>
<comment type="catalytic activity">
    <reaction evidence="7">
        <text>myo-inositol(out) + H(+)(out) = myo-inositol(in) + H(+)(in)</text>
        <dbReference type="Rhea" id="RHEA:60364"/>
        <dbReference type="ChEBI" id="CHEBI:15378"/>
        <dbReference type="ChEBI" id="CHEBI:17268"/>
    </reaction>
</comment>
<dbReference type="RefSeq" id="XP_021871050.1">
    <property type="nucleotide sequence ID" value="XM_022013399.1"/>
</dbReference>
<dbReference type="Gene3D" id="1.20.1250.20">
    <property type="entry name" value="MFS general substrate transporter like domains"/>
    <property type="match status" value="1"/>
</dbReference>
<evidence type="ECO:0000256" key="7">
    <source>
        <dbReference type="ARBA" id="ARBA00049119"/>
    </source>
</evidence>
<comment type="similarity">
    <text evidence="2 8">Belongs to the major facilitator superfamily. Sugar transporter (TC 2.A.1.1) family.</text>
</comment>
<dbReference type="InterPro" id="IPR003663">
    <property type="entry name" value="Sugar/inositol_transpt"/>
</dbReference>
<dbReference type="InParanoid" id="A0A1Y1UG69"/>
<proteinExistence type="inferred from homology"/>
<keyword evidence="4 9" id="KW-0812">Transmembrane</keyword>
<feature type="transmembrane region" description="Helical" evidence="9">
    <location>
        <begin position="221"/>
        <end position="243"/>
    </location>
</feature>
<evidence type="ECO:0000256" key="5">
    <source>
        <dbReference type="ARBA" id="ARBA00022989"/>
    </source>
</evidence>
<evidence type="ECO:0000256" key="6">
    <source>
        <dbReference type="ARBA" id="ARBA00023136"/>
    </source>
</evidence>
<dbReference type="PROSITE" id="PS00217">
    <property type="entry name" value="SUGAR_TRANSPORT_2"/>
    <property type="match status" value="1"/>
</dbReference>
<dbReference type="GO" id="GO:0005351">
    <property type="term" value="F:carbohydrate:proton symporter activity"/>
    <property type="evidence" value="ECO:0007669"/>
    <property type="project" value="TreeGrafter"/>
</dbReference>
<dbReference type="PROSITE" id="PS50850">
    <property type="entry name" value="MFS"/>
    <property type="match status" value="1"/>
</dbReference>
<dbReference type="OrthoDB" id="6612291at2759"/>
<dbReference type="PANTHER" id="PTHR48022:SF83">
    <property type="entry name" value="MAJOR FACILITATOR SUPERFAMILY (MFS) PROFILE DOMAIN-CONTAINING PROTEIN"/>
    <property type="match status" value="1"/>
</dbReference>
<reference evidence="11 12" key="1">
    <citation type="submission" date="2017-03" db="EMBL/GenBank/DDBJ databases">
        <title>Widespread Adenine N6-methylation of Active Genes in Fungi.</title>
        <authorList>
            <consortium name="DOE Joint Genome Institute"/>
            <person name="Mondo S.J."/>
            <person name="Dannebaum R.O."/>
            <person name="Kuo R.C."/>
            <person name="Louie K.B."/>
            <person name="Bewick A.J."/>
            <person name="Labutti K."/>
            <person name="Haridas S."/>
            <person name="Kuo A."/>
            <person name="Salamov A."/>
            <person name="Ahrendt S.R."/>
            <person name="Lau R."/>
            <person name="Bowen B.P."/>
            <person name="Lipzen A."/>
            <person name="Sullivan W."/>
            <person name="Andreopoulos W.B."/>
            <person name="Clum A."/>
            <person name="Lindquist E."/>
            <person name="Daum C."/>
            <person name="Northen T.R."/>
            <person name="Ramamoorthy G."/>
            <person name="Schmitz R.J."/>
            <person name="Gryganskyi A."/>
            <person name="Culley D."/>
            <person name="Magnuson J."/>
            <person name="James T.Y."/>
            <person name="O'Malley M.A."/>
            <person name="Stajich J.E."/>
            <person name="Spatafora J.W."/>
            <person name="Visel A."/>
            <person name="Grigoriev I.V."/>
        </authorList>
    </citation>
    <scope>NUCLEOTIDE SEQUENCE [LARGE SCALE GENOMIC DNA]</scope>
    <source>
        <strain evidence="11 12">NRRL Y-17943</strain>
    </source>
</reference>
<dbReference type="InterPro" id="IPR036259">
    <property type="entry name" value="MFS_trans_sf"/>
</dbReference>
<evidence type="ECO:0000256" key="3">
    <source>
        <dbReference type="ARBA" id="ARBA00022448"/>
    </source>
</evidence>
<evidence type="ECO:0000256" key="1">
    <source>
        <dbReference type="ARBA" id="ARBA00004141"/>
    </source>
</evidence>
<evidence type="ECO:0000256" key="2">
    <source>
        <dbReference type="ARBA" id="ARBA00010992"/>
    </source>
</evidence>
<feature type="transmembrane region" description="Helical" evidence="9">
    <location>
        <begin position="314"/>
        <end position="334"/>
    </location>
</feature>
<feature type="transmembrane region" description="Helical" evidence="9">
    <location>
        <begin position="374"/>
        <end position="395"/>
    </location>
</feature>
<dbReference type="GeneID" id="33555207"/>
<gene>
    <name evidence="11" type="ORF">BD324DRAFT_579668</name>
</gene>
<feature type="transmembrane region" description="Helical" evidence="9">
    <location>
        <begin position="346"/>
        <end position="367"/>
    </location>
</feature>
<feature type="transmembrane region" description="Helical" evidence="9">
    <location>
        <begin position="407"/>
        <end position="432"/>
    </location>
</feature>
<feature type="domain" description="Major facilitator superfamily (MFS) profile" evidence="10">
    <location>
        <begin position="57"/>
        <end position="501"/>
    </location>
</feature>
<evidence type="ECO:0000313" key="12">
    <source>
        <dbReference type="Proteomes" id="UP000193218"/>
    </source>
</evidence>
<feature type="transmembrane region" description="Helical" evidence="9">
    <location>
        <begin position="101"/>
        <end position="123"/>
    </location>
</feature>
<keyword evidence="3 8" id="KW-0813">Transport</keyword>
<evidence type="ECO:0000313" key="11">
    <source>
        <dbReference type="EMBL" id="ORX37012.1"/>
    </source>
</evidence>
<dbReference type="GO" id="GO:0016020">
    <property type="term" value="C:membrane"/>
    <property type="evidence" value="ECO:0007669"/>
    <property type="project" value="UniProtKB-SubCell"/>
</dbReference>
<dbReference type="NCBIfam" id="TIGR00879">
    <property type="entry name" value="SP"/>
    <property type="match status" value="1"/>
</dbReference>
<dbReference type="InterPro" id="IPR020846">
    <property type="entry name" value="MFS_dom"/>
</dbReference>
<evidence type="ECO:0000259" key="10">
    <source>
        <dbReference type="PROSITE" id="PS50850"/>
    </source>
</evidence>
<protein>
    <submittedName>
        <fullName evidence="11">General substrate transporter</fullName>
    </submittedName>
</protein>
<feature type="transmembrane region" description="Helical" evidence="9">
    <location>
        <begin position="55"/>
        <end position="81"/>
    </location>
</feature>
<keyword evidence="6 9" id="KW-0472">Membrane</keyword>
<keyword evidence="5 9" id="KW-1133">Transmembrane helix</keyword>
<evidence type="ECO:0000256" key="8">
    <source>
        <dbReference type="RuleBase" id="RU003346"/>
    </source>
</evidence>
<comment type="caution">
    <text evidence="11">The sequence shown here is derived from an EMBL/GenBank/DDBJ whole genome shotgun (WGS) entry which is preliminary data.</text>
</comment>
<dbReference type="Proteomes" id="UP000193218">
    <property type="component" value="Unassembled WGS sequence"/>
</dbReference>
<dbReference type="AlphaFoldDB" id="A0A1Y1UG69"/>
<dbReference type="InterPro" id="IPR005828">
    <property type="entry name" value="MFS_sugar_transport-like"/>
</dbReference>